<feature type="compositionally biased region" description="Polar residues" evidence="4">
    <location>
        <begin position="603"/>
        <end position="617"/>
    </location>
</feature>
<feature type="compositionally biased region" description="Basic and acidic residues" evidence="4">
    <location>
        <begin position="878"/>
        <end position="889"/>
    </location>
</feature>
<feature type="compositionally biased region" description="Polar residues" evidence="4">
    <location>
        <begin position="471"/>
        <end position="485"/>
    </location>
</feature>
<feature type="compositionally biased region" description="Low complexity" evidence="4">
    <location>
        <begin position="528"/>
        <end position="547"/>
    </location>
</feature>
<feature type="region of interest" description="Disordered" evidence="4">
    <location>
        <begin position="681"/>
        <end position="708"/>
    </location>
</feature>
<evidence type="ECO:0000256" key="4">
    <source>
        <dbReference type="SAM" id="MobiDB-lite"/>
    </source>
</evidence>
<feature type="region of interest" description="Disordered" evidence="4">
    <location>
        <begin position="1150"/>
        <end position="1208"/>
    </location>
</feature>
<dbReference type="KEGG" id="spu:105437929"/>
<dbReference type="RefSeq" id="XP_030828884.1">
    <property type="nucleotide sequence ID" value="XM_030973024.1"/>
</dbReference>
<dbReference type="SMART" id="SM00033">
    <property type="entry name" value="CH"/>
    <property type="match status" value="1"/>
</dbReference>
<keyword evidence="8" id="KW-1185">Reference proteome</keyword>
<dbReference type="InterPro" id="IPR014756">
    <property type="entry name" value="Ig_E-set"/>
</dbReference>
<organism evidence="7 8">
    <name type="scientific">Strongylocentrotus purpuratus</name>
    <name type="common">Purple sea urchin</name>
    <dbReference type="NCBI Taxonomy" id="7668"/>
    <lineage>
        <taxon>Eukaryota</taxon>
        <taxon>Metazoa</taxon>
        <taxon>Echinodermata</taxon>
        <taxon>Eleutherozoa</taxon>
        <taxon>Echinozoa</taxon>
        <taxon>Echinoidea</taxon>
        <taxon>Euechinoidea</taxon>
        <taxon>Echinacea</taxon>
        <taxon>Camarodonta</taxon>
        <taxon>Echinidea</taxon>
        <taxon>Strongylocentrotidae</taxon>
        <taxon>Strongylocentrotus</taxon>
    </lineage>
</organism>
<evidence type="ECO:0000256" key="5">
    <source>
        <dbReference type="SAM" id="Phobius"/>
    </source>
</evidence>
<feature type="compositionally biased region" description="Polar residues" evidence="4">
    <location>
        <begin position="952"/>
        <end position="966"/>
    </location>
</feature>
<feature type="region of interest" description="Disordered" evidence="4">
    <location>
        <begin position="950"/>
        <end position="1037"/>
    </location>
</feature>
<dbReference type="EnsemblMetazoa" id="XM_030973024">
    <property type="protein sequence ID" value="XP_030828884"/>
    <property type="gene ID" value="LOC105437929"/>
</dbReference>
<evidence type="ECO:0000256" key="3">
    <source>
        <dbReference type="PROSITE-ProRule" id="PRU00087"/>
    </source>
</evidence>
<feature type="compositionally biased region" description="Polar residues" evidence="4">
    <location>
        <begin position="1172"/>
        <end position="1183"/>
    </location>
</feature>
<dbReference type="Pfam" id="PF00630">
    <property type="entry name" value="Filamin"/>
    <property type="match status" value="2"/>
</dbReference>
<evidence type="ECO:0000313" key="7">
    <source>
        <dbReference type="EnsemblMetazoa" id="XP_030828884"/>
    </source>
</evidence>
<dbReference type="Proteomes" id="UP000007110">
    <property type="component" value="Unassembled WGS sequence"/>
</dbReference>
<feature type="repeat" description="Filamin" evidence="3">
    <location>
        <begin position="1339"/>
        <end position="1434"/>
    </location>
</feature>
<feature type="compositionally biased region" description="Basic and acidic residues" evidence="4">
    <location>
        <begin position="738"/>
        <end position="754"/>
    </location>
</feature>
<feature type="region of interest" description="Disordered" evidence="4">
    <location>
        <begin position="417"/>
        <end position="440"/>
    </location>
</feature>
<dbReference type="OrthoDB" id="10012602at2759"/>
<dbReference type="GO" id="GO:0030036">
    <property type="term" value="P:actin cytoskeleton organization"/>
    <property type="evidence" value="ECO:0007669"/>
    <property type="project" value="InterPro"/>
</dbReference>
<dbReference type="InterPro" id="IPR013783">
    <property type="entry name" value="Ig-like_fold"/>
</dbReference>
<dbReference type="GeneID" id="105437929"/>
<feature type="compositionally biased region" description="Low complexity" evidence="4">
    <location>
        <begin position="801"/>
        <end position="812"/>
    </location>
</feature>
<dbReference type="Pfam" id="PF00307">
    <property type="entry name" value="CH"/>
    <property type="match status" value="1"/>
</dbReference>
<feature type="region of interest" description="Disordered" evidence="4">
    <location>
        <begin position="602"/>
        <end position="637"/>
    </location>
</feature>
<feature type="region of interest" description="Disordered" evidence="4">
    <location>
        <begin position="304"/>
        <end position="340"/>
    </location>
</feature>
<dbReference type="InterPro" id="IPR044801">
    <property type="entry name" value="Filamin"/>
</dbReference>
<dbReference type="PANTHER" id="PTHR38537">
    <property type="entry name" value="JITTERBUG, ISOFORM N"/>
    <property type="match status" value="1"/>
</dbReference>
<keyword evidence="2" id="KW-0677">Repeat</keyword>
<feature type="compositionally biased region" description="Polar residues" evidence="4">
    <location>
        <begin position="983"/>
        <end position="1013"/>
    </location>
</feature>
<evidence type="ECO:0000256" key="2">
    <source>
        <dbReference type="ARBA" id="ARBA00022737"/>
    </source>
</evidence>
<feature type="compositionally biased region" description="Low complexity" evidence="4">
    <location>
        <begin position="623"/>
        <end position="637"/>
    </location>
</feature>
<dbReference type="InterPro" id="IPR001715">
    <property type="entry name" value="CH_dom"/>
</dbReference>
<dbReference type="PROSITE" id="PS50021">
    <property type="entry name" value="CH"/>
    <property type="match status" value="1"/>
</dbReference>
<keyword evidence="5" id="KW-1133">Transmembrane helix</keyword>
<protein>
    <recommendedName>
        <fullName evidence="6">Calponin-homology (CH) domain-containing protein</fullName>
    </recommendedName>
</protein>
<dbReference type="InterPro" id="IPR001298">
    <property type="entry name" value="Filamin/ABP280_rpt"/>
</dbReference>
<feature type="compositionally biased region" description="Low complexity" evidence="4">
    <location>
        <begin position="486"/>
        <end position="496"/>
    </location>
</feature>
<evidence type="ECO:0000313" key="8">
    <source>
        <dbReference type="Proteomes" id="UP000007110"/>
    </source>
</evidence>
<name>A0A7M7SSU6_STRPU</name>
<reference evidence="8" key="1">
    <citation type="submission" date="2015-02" db="EMBL/GenBank/DDBJ databases">
        <title>Genome sequencing for Strongylocentrotus purpuratus.</title>
        <authorList>
            <person name="Murali S."/>
            <person name="Liu Y."/>
            <person name="Vee V."/>
            <person name="English A."/>
            <person name="Wang M."/>
            <person name="Skinner E."/>
            <person name="Han Y."/>
            <person name="Muzny D.M."/>
            <person name="Worley K.C."/>
            <person name="Gibbs R.A."/>
        </authorList>
    </citation>
    <scope>NUCLEOTIDE SEQUENCE</scope>
</reference>
<dbReference type="GO" id="GO:0051015">
    <property type="term" value="F:actin filament binding"/>
    <property type="evidence" value="ECO:0007669"/>
    <property type="project" value="InterPro"/>
</dbReference>
<dbReference type="SUPFAM" id="SSF47576">
    <property type="entry name" value="Calponin-homology domain, CH-domain"/>
    <property type="match status" value="1"/>
</dbReference>
<evidence type="ECO:0000256" key="1">
    <source>
        <dbReference type="ARBA" id="ARBA00009238"/>
    </source>
</evidence>
<feature type="region of interest" description="Disordered" evidence="4">
    <location>
        <begin position="1294"/>
        <end position="1337"/>
    </location>
</feature>
<reference evidence="7" key="2">
    <citation type="submission" date="2021-01" db="UniProtKB">
        <authorList>
            <consortium name="EnsemblMetazoa"/>
        </authorList>
    </citation>
    <scope>IDENTIFICATION</scope>
</reference>
<feature type="repeat" description="Filamin" evidence="3">
    <location>
        <begin position="248"/>
        <end position="387"/>
    </location>
</feature>
<proteinExistence type="inferred from homology"/>
<dbReference type="InterPro" id="IPR036872">
    <property type="entry name" value="CH_dom_sf"/>
</dbReference>
<keyword evidence="5" id="KW-0812">Transmembrane</keyword>
<feature type="transmembrane region" description="Helical" evidence="5">
    <location>
        <begin position="35"/>
        <end position="56"/>
    </location>
</feature>
<sequence>MASGRAKRKRLYHQTPPSIDIRVKVWKCVKVSAEVAASGIATVSAYIMMLLAYLTYLNPIPFLVATTKSLFTRQRNRRMLTYKNYQPVTYKPSMIERFKNTVKSERSLKSELMIWLNTKLPPTVVVDDFKDSWSNGVCLCSLIEAVVPSTCPRYDLLKPANRVNNCRLGMTLVRKNLGIEEPMEPEDMSMPSRTSETKLLRYIQSIRYASTIPVETPSHKTGPWSNEGAWPKKATFGEVVVDEERKQLMEADKVDCTASGSGLVMAKIGKRAKFNVYTPRFITKSLYIHIKGPLGESVRRKIINHLPGGRPHRDDPDSSNMSAASVDEGNTSSSTSSASGGVIPCDYQCVREGHYEVSYIPQSEGAYEITVTWGGEHIRNSPFIAHSSVAVKRSLPDTDPSDPSRVVCFMHENKSQGDAGVEDINEPPSVESTNNDIPLGTADSIEQEYAPKYNARTRRRQSFCRQSHVNTLRESYESGGSTSPYDSRCSSMMTSSTERSMDSDVFYPYGSARTSSFMNASRRGLISSSSSRSSMMSHRSSSILSSGGDRPGTVRTRRKVIKRTIRGAGGKEEIQYPSSADMSSMSNTSSFMGMSMSGFSPSYTTNDQSSASGSLSISDERVTTGMSSSTSTAPSPTVLAPVPNLAIADREIHTFADRVSKRVMGTAMYDLSKKAVLKSGTYSGPASSGTMKGNDIKNPGEKPLDSGRQLSFGFEQKNVDQSLSKENATHITKTVKTQMDDSCHNQVTSEERAARSKKPQSPKFLDISNGIEDVGNKPVESQNTIEFEPQLGVDSSRNAKESSSNSSSTTTSAEREHIDEESGYSTLEDSLRSSDRALHLLRQVNNKDAHTKSIPSKHTSAFEVRGFRPVEPSVENTVDNKEVRRDSSDQIHTPKPQRQSKNRRRTEKQTQCTADDIKRETGWISRRSAFTKQKRRELTETSLEQVKLSKMISPQTTTTSPALSDTSEGRERVSFHRKRFESKTPSLENIRQPTASKAKLSSRSVARQSTFDSGYSDENGHILSLNGRDRSNSSSKNKMVRVGNDITMANAQISSTPQPIRPVREKDDIATTANSYKNQGNETKTYESGAVRKRLQSGSESARNQLLSEKPRLGVENMIEDEEIIAVTNRRPSFSAINFDLSHLQHVLDSQDQEQTPDLSPGPTKQIEDTPTIDNQPSDSGNGVSFLDTDRSSVLSDKRDDGTNQTSYDVTMASSNVSSVYGGSYRTLKNDKEVPVSKLLATLDNDPDFTIREFLRKFMPSLGGNLGPTFAEDVLGKDADKLYPTLDALEQEMDSSWSELKSNIPSRAGGETNSKKSSRRHTPRVGTPFSAQSSSDSYFSSIRPSCCQAMGMGIHEGLVGVKNNFQVETSNAGEGSIAVFIRGPRPHTVCETSVTFTGDDLYEVVYEVNLAGFYVISVKWGDKHIPDSPFIVQISF</sequence>
<comment type="similarity">
    <text evidence="1">Belongs to the filamin family.</text>
</comment>
<feature type="region of interest" description="Disordered" evidence="4">
    <location>
        <begin position="736"/>
        <end position="830"/>
    </location>
</feature>
<feature type="compositionally biased region" description="Polar residues" evidence="4">
    <location>
        <begin position="1294"/>
        <end position="1305"/>
    </location>
</feature>
<dbReference type="InterPro" id="IPR017868">
    <property type="entry name" value="Filamin/ABP280_repeat-like"/>
</dbReference>
<feature type="region of interest" description="Disordered" evidence="4">
    <location>
        <begin position="863"/>
        <end position="913"/>
    </location>
</feature>
<dbReference type="Gene3D" id="2.60.40.10">
    <property type="entry name" value="Immunoglobulins"/>
    <property type="match status" value="2"/>
</dbReference>
<dbReference type="SUPFAM" id="SSF81296">
    <property type="entry name" value="E set domains"/>
    <property type="match status" value="2"/>
</dbReference>
<dbReference type="InParanoid" id="A0A7M7SSU6"/>
<accession>A0A7M7SSU6</accession>
<dbReference type="PROSITE" id="PS50194">
    <property type="entry name" value="FILAMIN_REPEAT"/>
    <property type="match status" value="2"/>
</dbReference>
<feature type="compositionally biased region" description="Polar residues" evidence="4">
    <location>
        <begin position="681"/>
        <end position="691"/>
    </location>
</feature>
<dbReference type="OMA" id="IPERCHA"/>
<dbReference type="PANTHER" id="PTHR38537:SF8">
    <property type="entry name" value="FILAMIN-A"/>
    <property type="match status" value="1"/>
</dbReference>
<feature type="region of interest" description="Disordered" evidence="4">
    <location>
        <begin position="471"/>
        <end position="496"/>
    </location>
</feature>
<keyword evidence="5" id="KW-0472">Membrane</keyword>
<feature type="region of interest" description="Disordered" evidence="4">
    <location>
        <begin position="528"/>
        <end position="555"/>
    </location>
</feature>
<dbReference type="SMART" id="SM00557">
    <property type="entry name" value="IG_FLMN"/>
    <property type="match status" value="2"/>
</dbReference>
<feature type="domain" description="Calponin-homology (CH)" evidence="6">
    <location>
        <begin position="106"/>
        <end position="211"/>
    </location>
</feature>
<feature type="compositionally biased region" description="Basic and acidic residues" evidence="4">
    <location>
        <begin position="694"/>
        <end position="705"/>
    </location>
</feature>
<feature type="compositionally biased region" description="Basic and acidic residues" evidence="4">
    <location>
        <begin position="1188"/>
        <end position="1202"/>
    </location>
</feature>
<dbReference type="Gene3D" id="1.10.418.10">
    <property type="entry name" value="Calponin-like domain"/>
    <property type="match status" value="1"/>
</dbReference>
<evidence type="ECO:0000259" key="6">
    <source>
        <dbReference type="PROSITE" id="PS50021"/>
    </source>
</evidence>